<dbReference type="AlphaFoldDB" id="A0AAD5MBK0"/>
<comment type="caution">
    <text evidence="1">The sequence shown here is derived from an EMBL/GenBank/DDBJ whole genome shotgun (WGS) entry which is preliminary data.</text>
</comment>
<gene>
    <name evidence="1" type="ORF">KIN20_013052</name>
</gene>
<name>A0AAD5MBK0_PARTN</name>
<reference evidence="1" key="1">
    <citation type="submission" date="2021-06" db="EMBL/GenBank/DDBJ databases">
        <title>Parelaphostrongylus tenuis whole genome reference sequence.</title>
        <authorList>
            <person name="Garwood T.J."/>
            <person name="Larsen P.A."/>
            <person name="Fountain-Jones N.M."/>
            <person name="Garbe J.R."/>
            <person name="Macchietto M.G."/>
            <person name="Kania S.A."/>
            <person name="Gerhold R.W."/>
            <person name="Richards J.E."/>
            <person name="Wolf T.M."/>
        </authorList>
    </citation>
    <scope>NUCLEOTIDE SEQUENCE</scope>
    <source>
        <strain evidence="1">MNPRO001-30</strain>
        <tissue evidence="1">Meninges</tissue>
    </source>
</reference>
<organism evidence="1 2">
    <name type="scientific">Parelaphostrongylus tenuis</name>
    <name type="common">Meningeal worm</name>
    <dbReference type="NCBI Taxonomy" id="148309"/>
    <lineage>
        <taxon>Eukaryota</taxon>
        <taxon>Metazoa</taxon>
        <taxon>Ecdysozoa</taxon>
        <taxon>Nematoda</taxon>
        <taxon>Chromadorea</taxon>
        <taxon>Rhabditida</taxon>
        <taxon>Rhabditina</taxon>
        <taxon>Rhabditomorpha</taxon>
        <taxon>Strongyloidea</taxon>
        <taxon>Metastrongylidae</taxon>
        <taxon>Parelaphostrongylus</taxon>
    </lineage>
</organism>
<evidence type="ECO:0000313" key="1">
    <source>
        <dbReference type="EMBL" id="KAJ1355590.1"/>
    </source>
</evidence>
<dbReference type="EMBL" id="JAHQIW010002511">
    <property type="protein sequence ID" value="KAJ1355590.1"/>
    <property type="molecule type" value="Genomic_DNA"/>
</dbReference>
<proteinExistence type="predicted"/>
<sequence>MIDTGYMKSVSMLDPVEKKIAKAFGIVPNANLESALENLLAEFTFWQTDASTDDIKSTLFIGKTYDAMELYENAEIYLKKNHAYVLQYDCMSQLVWSRKLAKKHFTLLTAILSLHPQIDSAVHSQRIQRSVGNLVFCHSITAILVLEDRGSVVPMYDAT</sequence>
<keyword evidence="2" id="KW-1185">Reference proteome</keyword>
<evidence type="ECO:0000313" key="2">
    <source>
        <dbReference type="Proteomes" id="UP001196413"/>
    </source>
</evidence>
<dbReference type="Proteomes" id="UP001196413">
    <property type="component" value="Unassembled WGS sequence"/>
</dbReference>
<accession>A0AAD5MBK0</accession>
<protein>
    <submittedName>
        <fullName evidence="1">Uncharacterized protein</fullName>
    </submittedName>
</protein>